<evidence type="ECO:0000313" key="2">
    <source>
        <dbReference type="EMBL" id="OMO69923.1"/>
    </source>
</evidence>
<dbReference type="AlphaFoldDB" id="A0A1R3HI08"/>
<evidence type="ECO:0000313" key="3">
    <source>
        <dbReference type="Proteomes" id="UP000187203"/>
    </source>
</evidence>
<feature type="region of interest" description="Disordered" evidence="1">
    <location>
        <begin position="14"/>
        <end position="34"/>
    </location>
</feature>
<keyword evidence="3" id="KW-1185">Reference proteome</keyword>
<proteinExistence type="predicted"/>
<name>A0A1R3HI08_9ROSI</name>
<dbReference type="EMBL" id="AWUE01020104">
    <property type="protein sequence ID" value="OMO69923.1"/>
    <property type="molecule type" value="Genomic_DNA"/>
</dbReference>
<comment type="caution">
    <text evidence="2">The sequence shown here is derived from an EMBL/GenBank/DDBJ whole genome shotgun (WGS) entry which is preliminary data.</text>
</comment>
<accession>A0A1R3HI08</accession>
<sequence>MGFLETKANIGLGPVQTLGQRCGPDSRVAQEVGS</sequence>
<protein>
    <submittedName>
        <fullName evidence="2">Uncharacterized protein</fullName>
    </submittedName>
</protein>
<gene>
    <name evidence="2" type="ORF">COLO4_28863</name>
</gene>
<reference evidence="3" key="1">
    <citation type="submission" date="2013-09" db="EMBL/GenBank/DDBJ databases">
        <title>Corchorus olitorius genome sequencing.</title>
        <authorList>
            <person name="Alam M."/>
            <person name="Haque M.S."/>
            <person name="Islam M.S."/>
            <person name="Emdad E.M."/>
            <person name="Islam M.M."/>
            <person name="Ahmed B."/>
            <person name="Halim A."/>
            <person name="Hossen Q.M.M."/>
            <person name="Hossain M.Z."/>
            <person name="Ahmed R."/>
            <person name="Khan M.M."/>
            <person name="Islam R."/>
            <person name="Rashid M.M."/>
            <person name="Khan S.A."/>
            <person name="Rahman M.S."/>
            <person name="Alam M."/>
            <person name="Yahiya A.S."/>
            <person name="Khan M.S."/>
            <person name="Azam M.S."/>
            <person name="Haque T."/>
            <person name="Lashkar M.Z.H."/>
            <person name="Akhand A.I."/>
            <person name="Morshed G."/>
            <person name="Roy S."/>
            <person name="Uddin K.S."/>
            <person name="Rabeya T."/>
            <person name="Hossain A.S."/>
            <person name="Chowdhury A."/>
            <person name="Snigdha A.R."/>
            <person name="Mortoza M.S."/>
            <person name="Matin S.A."/>
            <person name="Hoque S.M.E."/>
            <person name="Islam M.K."/>
            <person name="Roy D.K."/>
            <person name="Haider R."/>
            <person name="Moosa M.M."/>
            <person name="Elias S.M."/>
            <person name="Hasan A.M."/>
            <person name="Jahan S."/>
            <person name="Shafiuddin M."/>
            <person name="Mahmood N."/>
            <person name="Shommy N.S."/>
        </authorList>
    </citation>
    <scope>NUCLEOTIDE SEQUENCE [LARGE SCALE GENOMIC DNA]</scope>
    <source>
        <strain evidence="3">cv. O-4</strain>
    </source>
</reference>
<organism evidence="2 3">
    <name type="scientific">Corchorus olitorius</name>
    <dbReference type="NCBI Taxonomy" id="93759"/>
    <lineage>
        <taxon>Eukaryota</taxon>
        <taxon>Viridiplantae</taxon>
        <taxon>Streptophyta</taxon>
        <taxon>Embryophyta</taxon>
        <taxon>Tracheophyta</taxon>
        <taxon>Spermatophyta</taxon>
        <taxon>Magnoliopsida</taxon>
        <taxon>eudicotyledons</taxon>
        <taxon>Gunneridae</taxon>
        <taxon>Pentapetalae</taxon>
        <taxon>rosids</taxon>
        <taxon>malvids</taxon>
        <taxon>Malvales</taxon>
        <taxon>Malvaceae</taxon>
        <taxon>Grewioideae</taxon>
        <taxon>Apeibeae</taxon>
        <taxon>Corchorus</taxon>
    </lineage>
</organism>
<dbReference type="Proteomes" id="UP000187203">
    <property type="component" value="Unassembled WGS sequence"/>
</dbReference>
<evidence type="ECO:0000256" key="1">
    <source>
        <dbReference type="SAM" id="MobiDB-lite"/>
    </source>
</evidence>